<accession>A0A381Z059</accession>
<evidence type="ECO:0000259" key="4">
    <source>
        <dbReference type="SMART" id="SM00796"/>
    </source>
</evidence>
<gene>
    <name evidence="5" type="ORF">METZ01_LOCUS135433</name>
</gene>
<dbReference type="AlphaFoldDB" id="A0A381Z059"/>
<keyword evidence="2" id="KW-0378">Hydrolase</keyword>
<evidence type="ECO:0000256" key="2">
    <source>
        <dbReference type="ARBA" id="ARBA00022801"/>
    </source>
</evidence>
<dbReference type="PANTHER" id="PTHR34698:SF2">
    <property type="entry name" value="5-OXOPROLINASE SUBUNIT B"/>
    <property type="match status" value="1"/>
</dbReference>
<dbReference type="SMART" id="SM00796">
    <property type="entry name" value="AHS1"/>
    <property type="match status" value="1"/>
</dbReference>
<dbReference type="GO" id="GO:0005524">
    <property type="term" value="F:ATP binding"/>
    <property type="evidence" value="ECO:0007669"/>
    <property type="project" value="UniProtKB-KW"/>
</dbReference>
<dbReference type="Gene3D" id="2.40.100.10">
    <property type="entry name" value="Cyclophilin-like"/>
    <property type="match status" value="1"/>
</dbReference>
<name>A0A381Z059_9ZZZZ</name>
<organism evidence="5">
    <name type="scientific">marine metagenome</name>
    <dbReference type="NCBI Taxonomy" id="408172"/>
    <lineage>
        <taxon>unclassified sequences</taxon>
        <taxon>metagenomes</taxon>
        <taxon>ecological metagenomes</taxon>
    </lineage>
</organism>
<dbReference type="InterPro" id="IPR003833">
    <property type="entry name" value="CT_C_D"/>
</dbReference>
<dbReference type="GO" id="GO:0016787">
    <property type="term" value="F:hydrolase activity"/>
    <property type="evidence" value="ECO:0007669"/>
    <property type="project" value="UniProtKB-KW"/>
</dbReference>
<dbReference type="SUPFAM" id="SSF50891">
    <property type="entry name" value="Cyclophilin-like"/>
    <property type="match status" value="1"/>
</dbReference>
<evidence type="ECO:0000313" key="5">
    <source>
        <dbReference type="EMBL" id="SVA82579.1"/>
    </source>
</evidence>
<sequence length="212" mass="23896">MVKFGDDISEDLHQQVFSFSNQLLQQSFNGINNVHPGYNSVLVTFDKNIYCDTVLEKVQQFWSEFQEQKQEKYNTVEIPVLYGAKYGPDLDRVCEYTGLSSGEVIKRHTAGNYLVYFIGFSPGFPYIGGMDETLATPRLDTPRKKVPLGSVAVANNQTGIYPIESPGGWNLIGRTPLPIFNINDPENSLVDIGDKLHFRSISQDEFDQMKGK</sequence>
<reference evidence="5" key="1">
    <citation type="submission" date="2018-05" db="EMBL/GenBank/DDBJ databases">
        <authorList>
            <person name="Lanie J.A."/>
            <person name="Ng W.-L."/>
            <person name="Kazmierczak K.M."/>
            <person name="Andrzejewski T.M."/>
            <person name="Davidsen T.M."/>
            <person name="Wayne K.J."/>
            <person name="Tettelin H."/>
            <person name="Glass J.I."/>
            <person name="Rusch D."/>
            <person name="Podicherti R."/>
            <person name="Tsui H.-C.T."/>
            <person name="Winkler M.E."/>
        </authorList>
    </citation>
    <scope>NUCLEOTIDE SEQUENCE</scope>
</reference>
<keyword evidence="1" id="KW-0547">Nucleotide-binding</keyword>
<dbReference type="Pfam" id="PF02682">
    <property type="entry name" value="CT_C_D"/>
    <property type="match status" value="1"/>
</dbReference>
<dbReference type="SUPFAM" id="SSF160467">
    <property type="entry name" value="PH0987 N-terminal domain-like"/>
    <property type="match status" value="1"/>
</dbReference>
<proteinExistence type="predicted"/>
<dbReference type="NCBIfam" id="TIGR00370">
    <property type="entry name" value="5-oxoprolinase subunit PxpB"/>
    <property type="match status" value="1"/>
</dbReference>
<protein>
    <recommendedName>
        <fullName evidence="4">Carboxyltransferase domain-containing protein</fullName>
    </recommendedName>
</protein>
<keyword evidence="3" id="KW-0067">ATP-binding</keyword>
<dbReference type="InterPro" id="IPR029000">
    <property type="entry name" value="Cyclophilin-like_dom_sf"/>
</dbReference>
<evidence type="ECO:0000256" key="3">
    <source>
        <dbReference type="ARBA" id="ARBA00022840"/>
    </source>
</evidence>
<dbReference type="PANTHER" id="PTHR34698">
    <property type="entry name" value="5-OXOPROLINASE SUBUNIT B"/>
    <property type="match status" value="1"/>
</dbReference>
<feature type="domain" description="Carboxyltransferase" evidence="4">
    <location>
        <begin position="1"/>
        <end position="190"/>
    </location>
</feature>
<dbReference type="Gene3D" id="3.30.1360.40">
    <property type="match status" value="1"/>
</dbReference>
<dbReference type="EMBL" id="UINC01019497">
    <property type="protein sequence ID" value="SVA82579.1"/>
    <property type="molecule type" value="Genomic_DNA"/>
</dbReference>
<evidence type="ECO:0000256" key="1">
    <source>
        <dbReference type="ARBA" id="ARBA00022741"/>
    </source>
</evidence>
<dbReference type="InterPro" id="IPR010016">
    <property type="entry name" value="PxpB"/>
</dbReference>